<sequence length="495" mass="56115">MFNSNGRAFENADWSEDASAELWHSTPVKKKDACDHHQAFGINGFEMDTSTSRWGRGAATLPGDSCCPHTVQETELPMTDLSGSTIQRQRRELQLLMTELKDREKELNAMAASHRKQHQMWEQDRQRVSALERKGSRLEEELQKRNEVIRVLTRRVWVVESRELEVQKELREAKRKAAEIEETQRHVGQKCRDYEERNQSLSSTVTALSTQVGSLQVREEELRSLLELKDKDVAEASGRILELAGRLRDLEAAQRESRSQEAKQLRDGEESKRRYREARQEAALLKEELQQQVAQSSTQREEIIRLKQELQLLRTHLALTGEGDGWKDELLELSRSKQERITSELLCLQQVCESQRNDLQLLRLHQESARRAPREETGQRKFSSHDESTFHCGDRRPSSERGSSFSGPANDHKDPRGATSALVPDGEEHLSRFSLLRLLDEAGLLLNAESSPRAPTWRTPPHPPGPSVGQSGETPPKASPRPGAGQPAGHVAGLI</sequence>
<evidence type="ECO:0000313" key="3">
    <source>
        <dbReference type="EMBL" id="CAG5867733.1"/>
    </source>
</evidence>
<dbReference type="Proteomes" id="UP000677803">
    <property type="component" value="Unassembled WGS sequence"/>
</dbReference>
<keyword evidence="4" id="KW-1185">Reference proteome</keyword>
<dbReference type="AlphaFoldDB" id="A0A8S4AGK1"/>
<keyword evidence="1" id="KW-0175">Coiled coil</keyword>
<comment type="caution">
    <text evidence="3">The sequence shown here is derived from an EMBL/GenBank/DDBJ whole genome shotgun (WGS) entry which is preliminary data.</text>
</comment>
<dbReference type="OrthoDB" id="6155277at2759"/>
<feature type="compositionally biased region" description="Basic and acidic residues" evidence="2">
    <location>
        <begin position="368"/>
        <end position="399"/>
    </location>
</feature>
<gene>
    <name evidence="3" type="ORF">MMEN_LOCUS4508</name>
</gene>
<evidence type="ECO:0000256" key="2">
    <source>
        <dbReference type="SAM" id="MobiDB-lite"/>
    </source>
</evidence>
<dbReference type="EMBL" id="CAJRST010003335">
    <property type="protein sequence ID" value="CAG5867733.1"/>
    <property type="molecule type" value="Genomic_DNA"/>
</dbReference>
<organism evidence="3 4">
    <name type="scientific">Menidia menidia</name>
    <name type="common">Atlantic silverside</name>
    <dbReference type="NCBI Taxonomy" id="238744"/>
    <lineage>
        <taxon>Eukaryota</taxon>
        <taxon>Metazoa</taxon>
        <taxon>Chordata</taxon>
        <taxon>Craniata</taxon>
        <taxon>Vertebrata</taxon>
        <taxon>Euteleostomi</taxon>
        <taxon>Actinopterygii</taxon>
        <taxon>Neopterygii</taxon>
        <taxon>Teleostei</taxon>
        <taxon>Neoteleostei</taxon>
        <taxon>Acanthomorphata</taxon>
        <taxon>Ovalentaria</taxon>
        <taxon>Atherinomorphae</taxon>
        <taxon>Atheriniformes</taxon>
        <taxon>Atherinopsidae</taxon>
        <taxon>Menidiinae</taxon>
        <taxon>Menidia</taxon>
    </lineage>
</organism>
<feature type="region of interest" description="Disordered" evidence="2">
    <location>
        <begin position="368"/>
        <end position="425"/>
    </location>
</feature>
<evidence type="ECO:0000256" key="1">
    <source>
        <dbReference type="SAM" id="Coils"/>
    </source>
</evidence>
<reference evidence="3" key="1">
    <citation type="submission" date="2021-05" db="EMBL/GenBank/DDBJ databases">
        <authorList>
            <person name="Tigano A."/>
        </authorList>
    </citation>
    <scope>NUCLEOTIDE SEQUENCE</scope>
</reference>
<feature type="coiled-coil region" evidence="1">
    <location>
        <begin position="86"/>
        <end position="186"/>
    </location>
</feature>
<feature type="region of interest" description="Disordered" evidence="2">
    <location>
        <begin position="252"/>
        <end position="277"/>
    </location>
</feature>
<proteinExistence type="predicted"/>
<name>A0A8S4AGK1_9TELE</name>
<feature type="region of interest" description="Disordered" evidence="2">
    <location>
        <begin position="450"/>
        <end position="495"/>
    </location>
</feature>
<evidence type="ECO:0000313" key="4">
    <source>
        <dbReference type="Proteomes" id="UP000677803"/>
    </source>
</evidence>
<accession>A0A8S4AGK1</accession>
<protein>
    <submittedName>
        <fullName evidence="3">(Atlantic silverside) hypothetical protein</fullName>
    </submittedName>
</protein>